<gene>
    <name evidence="2" type="ORF">A3I40_02445</name>
</gene>
<keyword evidence="1" id="KW-0812">Transmembrane</keyword>
<evidence type="ECO:0000256" key="1">
    <source>
        <dbReference type="SAM" id="Phobius"/>
    </source>
</evidence>
<feature type="transmembrane region" description="Helical" evidence="1">
    <location>
        <begin position="26"/>
        <end position="43"/>
    </location>
</feature>
<evidence type="ECO:0000313" key="3">
    <source>
        <dbReference type="Proteomes" id="UP000178723"/>
    </source>
</evidence>
<organism evidence="2 3">
    <name type="scientific">Candidatus Uhrbacteria bacterium RIFCSPLOWO2_02_FULL_48_12</name>
    <dbReference type="NCBI Taxonomy" id="1802407"/>
    <lineage>
        <taxon>Bacteria</taxon>
        <taxon>Candidatus Uhriibacteriota</taxon>
    </lineage>
</organism>
<keyword evidence="1" id="KW-0472">Membrane</keyword>
<dbReference type="Proteomes" id="UP000178723">
    <property type="component" value="Unassembled WGS sequence"/>
</dbReference>
<dbReference type="AlphaFoldDB" id="A0A1F7V5Q8"/>
<comment type="caution">
    <text evidence="2">The sequence shown here is derived from an EMBL/GenBank/DDBJ whole genome shotgun (WGS) entry which is preliminary data.</text>
</comment>
<protein>
    <submittedName>
        <fullName evidence="2">Uncharacterized protein</fullName>
    </submittedName>
</protein>
<sequence>MARDIGYRAKYLIYVTLSPTTSHKRILYLLLACAPLQLLLDIIKQLLIDHILKIFKINLTYIS</sequence>
<name>A0A1F7V5Q8_9BACT</name>
<reference evidence="2 3" key="1">
    <citation type="journal article" date="2016" name="Nat. Commun.">
        <title>Thousands of microbial genomes shed light on interconnected biogeochemical processes in an aquifer system.</title>
        <authorList>
            <person name="Anantharaman K."/>
            <person name="Brown C.T."/>
            <person name="Hug L.A."/>
            <person name="Sharon I."/>
            <person name="Castelle C.J."/>
            <person name="Probst A.J."/>
            <person name="Thomas B.C."/>
            <person name="Singh A."/>
            <person name="Wilkins M.J."/>
            <person name="Karaoz U."/>
            <person name="Brodie E.L."/>
            <person name="Williams K.H."/>
            <person name="Hubbard S.S."/>
            <person name="Banfield J.F."/>
        </authorList>
    </citation>
    <scope>NUCLEOTIDE SEQUENCE [LARGE SCALE GENOMIC DNA]</scope>
</reference>
<dbReference type="EMBL" id="MGEP01000061">
    <property type="protein sequence ID" value="OGL85795.1"/>
    <property type="molecule type" value="Genomic_DNA"/>
</dbReference>
<proteinExistence type="predicted"/>
<accession>A0A1F7V5Q8</accession>
<keyword evidence="1" id="KW-1133">Transmembrane helix</keyword>
<evidence type="ECO:0000313" key="2">
    <source>
        <dbReference type="EMBL" id="OGL85795.1"/>
    </source>
</evidence>